<dbReference type="VEuPathDB" id="FungiDB:BTJ68_15332"/>
<dbReference type="PROSITE" id="PS50862">
    <property type="entry name" value="AA_TRNA_LIGASE_II"/>
    <property type="match status" value="1"/>
</dbReference>
<dbReference type="InterPro" id="IPR045864">
    <property type="entry name" value="aa-tRNA-synth_II/BPL/LPL"/>
</dbReference>
<reference evidence="16 17" key="1">
    <citation type="journal article" date="2018" name="BMC Genomics">
        <title>Genomic evidence for intraspecific hybridization in a clonal and extremely halotolerant yeast.</title>
        <authorList>
            <person name="Gostincar C."/>
            <person name="Stajich J.E."/>
            <person name="Zupancic J."/>
            <person name="Zalar P."/>
            <person name="Gunde-Cimerman N."/>
        </authorList>
    </citation>
    <scope>NUCLEOTIDE SEQUENCE [LARGE SCALE GENOMIC DNA]</scope>
    <source>
        <strain evidence="15 17">EXF-6654</strain>
        <strain evidence="14 16">EXF-6656</strain>
    </source>
</reference>
<evidence type="ECO:0000256" key="10">
    <source>
        <dbReference type="ARBA" id="ARBA00023146"/>
    </source>
</evidence>
<evidence type="ECO:0000259" key="13">
    <source>
        <dbReference type="PROSITE" id="PS50862"/>
    </source>
</evidence>
<evidence type="ECO:0000313" key="15">
    <source>
        <dbReference type="EMBL" id="RMY11702.1"/>
    </source>
</evidence>
<evidence type="ECO:0000313" key="16">
    <source>
        <dbReference type="Proteomes" id="UP000281245"/>
    </source>
</evidence>
<dbReference type="Proteomes" id="UP000282582">
    <property type="component" value="Unassembled WGS sequence"/>
</dbReference>
<evidence type="ECO:0000313" key="14">
    <source>
        <dbReference type="EMBL" id="RMX85987.1"/>
    </source>
</evidence>
<evidence type="ECO:0000256" key="5">
    <source>
        <dbReference type="ARBA" id="ARBA00022490"/>
    </source>
</evidence>
<dbReference type="OrthoDB" id="10267474at2759"/>
<keyword evidence="6" id="KW-0436">Ligase</keyword>
<evidence type="ECO:0000256" key="1">
    <source>
        <dbReference type="ARBA" id="ARBA00004496"/>
    </source>
</evidence>
<dbReference type="Pfam" id="PF00587">
    <property type="entry name" value="tRNA-synt_2b"/>
    <property type="match status" value="1"/>
</dbReference>
<keyword evidence="8" id="KW-0067">ATP-binding</keyword>
<dbReference type="InterPro" id="IPR006195">
    <property type="entry name" value="aa-tRNA-synth_II"/>
</dbReference>
<dbReference type="GO" id="GO:0005524">
    <property type="term" value="F:ATP binding"/>
    <property type="evidence" value="ECO:0007669"/>
    <property type="project" value="UniProtKB-KW"/>
</dbReference>
<evidence type="ECO:0000256" key="4">
    <source>
        <dbReference type="ARBA" id="ARBA00012831"/>
    </source>
</evidence>
<keyword evidence="10" id="KW-0030">Aminoacyl-tRNA synthetase</keyword>
<dbReference type="InterPro" id="IPR002316">
    <property type="entry name" value="Pro-tRNA-ligase_IIa"/>
</dbReference>
<dbReference type="SUPFAM" id="SSF55681">
    <property type="entry name" value="Class II aaRS and biotin synthetases"/>
    <property type="match status" value="1"/>
</dbReference>
<dbReference type="PANTHER" id="PTHR42753">
    <property type="entry name" value="MITOCHONDRIAL RIBOSOME PROTEIN L39/PROLYL-TRNA LIGASE FAMILY MEMBER"/>
    <property type="match status" value="1"/>
</dbReference>
<evidence type="ECO:0000256" key="6">
    <source>
        <dbReference type="ARBA" id="ARBA00022598"/>
    </source>
</evidence>
<feature type="domain" description="Aminoacyl-transfer RNA synthetases class-II family profile" evidence="13">
    <location>
        <begin position="92"/>
        <end position="504"/>
    </location>
</feature>
<comment type="subcellular location">
    <subcellularLocation>
        <location evidence="1">Cytoplasm</location>
    </subcellularLocation>
</comment>
<dbReference type="Gene3D" id="3.30.930.10">
    <property type="entry name" value="Bira Bifunctional Protein, Domain 2"/>
    <property type="match status" value="2"/>
</dbReference>
<dbReference type="FunFam" id="3.30.930.10:FF:000066">
    <property type="entry name" value="Proline--tRNA ligase"/>
    <property type="match status" value="1"/>
</dbReference>
<dbReference type="GO" id="GO:0004827">
    <property type="term" value="F:proline-tRNA ligase activity"/>
    <property type="evidence" value="ECO:0007669"/>
    <property type="project" value="UniProtKB-EC"/>
</dbReference>
<protein>
    <recommendedName>
        <fullName evidence="4">proline--tRNA ligase</fullName>
        <ecNumber evidence="4">6.1.1.15</ecNumber>
    </recommendedName>
    <alternativeName>
        <fullName evidence="11">Prolyl-tRNA synthetase</fullName>
    </alternativeName>
</protein>
<dbReference type="InterPro" id="IPR036621">
    <property type="entry name" value="Anticodon-bd_dom_sf"/>
</dbReference>
<dbReference type="GO" id="GO:0005739">
    <property type="term" value="C:mitochondrion"/>
    <property type="evidence" value="ECO:0007669"/>
    <property type="project" value="TreeGrafter"/>
</dbReference>
<comment type="catalytic activity">
    <reaction evidence="12">
        <text>tRNA(Pro) + L-proline + ATP = L-prolyl-tRNA(Pro) + AMP + diphosphate</text>
        <dbReference type="Rhea" id="RHEA:14305"/>
        <dbReference type="Rhea" id="RHEA-COMP:9700"/>
        <dbReference type="Rhea" id="RHEA-COMP:9702"/>
        <dbReference type="ChEBI" id="CHEBI:30616"/>
        <dbReference type="ChEBI" id="CHEBI:33019"/>
        <dbReference type="ChEBI" id="CHEBI:60039"/>
        <dbReference type="ChEBI" id="CHEBI:78442"/>
        <dbReference type="ChEBI" id="CHEBI:78532"/>
        <dbReference type="ChEBI" id="CHEBI:456215"/>
        <dbReference type="EC" id="6.1.1.15"/>
    </reaction>
</comment>
<comment type="subunit">
    <text evidence="3">Homodimer.</text>
</comment>
<dbReference type="EMBL" id="QWIK01000162">
    <property type="protein sequence ID" value="RMY11702.1"/>
    <property type="molecule type" value="Genomic_DNA"/>
</dbReference>
<evidence type="ECO:0000256" key="11">
    <source>
        <dbReference type="ARBA" id="ARBA00029731"/>
    </source>
</evidence>
<dbReference type="PANTHER" id="PTHR42753:SF2">
    <property type="entry name" value="PROLINE--TRNA LIGASE"/>
    <property type="match status" value="1"/>
</dbReference>
<proteinExistence type="inferred from homology"/>
<evidence type="ECO:0000256" key="8">
    <source>
        <dbReference type="ARBA" id="ARBA00022840"/>
    </source>
</evidence>
<organism evidence="14 16">
    <name type="scientific">Hortaea werneckii</name>
    <name type="common">Black yeast</name>
    <name type="synonym">Cladosporium werneckii</name>
    <dbReference type="NCBI Taxonomy" id="91943"/>
    <lineage>
        <taxon>Eukaryota</taxon>
        <taxon>Fungi</taxon>
        <taxon>Dikarya</taxon>
        <taxon>Ascomycota</taxon>
        <taxon>Pezizomycotina</taxon>
        <taxon>Dothideomycetes</taxon>
        <taxon>Dothideomycetidae</taxon>
        <taxon>Mycosphaerellales</taxon>
        <taxon>Teratosphaeriaceae</taxon>
        <taxon>Hortaea</taxon>
    </lineage>
</organism>
<evidence type="ECO:0000313" key="17">
    <source>
        <dbReference type="Proteomes" id="UP000282582"/>
    </source>
</evidence>
<comment type="caution">
    <text evidence="14">The sequence shown here is derived from an EMBL/GenBank/DDBJ whole genome shotgun (WGS) entry which is preliminary data.</text>
</comment>
<dbReference type="InterPro" id="IPR004154">
    <property type="entry name" value="Anticodon-bd"/>
</dbReference>
<dbReference type="PRINTS" id="PR01046">
    <property type="entry name" value="TRNASYNTHPRO"/>
</dbReference>
<gene>
    <name evidence="15" type="ORF">D0868_02989</name>
    <name evidence="14" type="ORF">D0869_03418</name>
</gene>
<evidence type="ECO:0000256" key="9">
    <source>
        <dbReference type="ARBA" id="ARBA00022917"/>
    </source>
</evidence>
<evidence type="ECO:0000256" key="7">
    <source>
        <dbReference type="ARBA" id="ARBA00022741"/>
    </source>
</evidence>
<dbReference type="Gene3D" id="3.40.50.800">
    <property type="entry name" value="Anticodon-binding domain"/>
    <property type="match status" value="1"/>
</dbReference>
<evidence type="ECO:0000256" key="12">
    <source>
        <dbReference type="ARBA" id="ARBA00047671"/>
    </source>
</evidence>
<evidence type="ECO:0000256" key="3">
    <source>
        <dbReference type="ARBA" id="ARBA00011738"/>
    </source>
</evidence>
<keyword evidence="7" id="KW-0547">Nucleotide-binding</keyword>
<evidence type="ECO:0000256" key="2">
    <source>
        <dbReference type="ARBA" id="ARBA00008226"/>
    </source>
</evidence>
<name>A0A3M6X5B8_HORWE</name>
<dbReference type="GO" id="GO:0006433">
    <property type="term" value="P:prolyl-tRNA aminoacylation"/>
    <property type="evidence" value="ECO:0007669"/>
    <property type="project" value="InterPro"/>
</dbReference>
<dbReference type="AlphaFoldDB" id="A0A3M6X5B8"/>
<dbReference type="InterPro" id="IPR050062">
    <property type="entry name" value="Pro-tRNA_synthetase"/>
</dbReference>
<dbReference type="Proteomes" id="UP000281245">
    <property type="component" value="Unassembled WGS sequence"/>
</dbReference>
<keyword evidence="5" id="KW-0963">Cytoplasm</keyword>
<comment type="similarity">
    <text evidence="2">Belongs to the class-II aminoacyl-tRNA synthetase family.</text>
</comment>
<keyword evidence="9" id="KW-0648">Protein biosynthesis</keyword>
<sequence length="605" mass="67963">MPFFRNGLRRSVGACSSAWTSPSRIPASPNWTRRCIHFDGRNRLSNFWSPTLRKPKGDRSNQNVEIDGHELLLRAGFLRQSASGIFHLLPLGLRVQDKIEKLIDKHMTRLGASKTSLSSLSSEDLWRQSGRLDGRDSEFFRLQDRKEARFLLSPTHEEEITKIVADAVHSYKDLPLRLYQITRKYRDEARPRQGLLRGREFVMKDLYTFDTTESQARETYEAVRQAYVAFLTDLRLPYLVANADSGNMGGKLSHEYHFASDRGEDTIIGCDTCDYSVNEELFIAPLDKAPSPPVADDAPSMPTKAGFFFAVSKDRRKLLWATQPAQDVFDFNIHALKEIFPENDTSFDGSDYKAVMDAWISGAEEDGEPRTRYLLVDSRNEGMEGFFEQWKNVTSLPGPDGKEVPVSSEVLPSEIDGKPVLLTKARDDDPCPSCEQGKLKLQQATEIGHTFHLGTRYSQPMQLQVLDANNKQVSVSMGCHGIGVSRLIGAIATLLADKEGLGWPMAIAPFEAVLISTPNVNKADVESLYDQIHNAAVDMTIDDRDRAMGWKLNDADLVGYPFVVVMGRAWADKKALELQCRRLGIKEEVQAADVVSRITELSQRL</sequence>
<accession>A0A3M6X5B8</accession>
<dbReference type="EMBL" id="QWIJ01000190">
    <property type="protein sequence ID" value="RMX85987.1"/>
    <property type="molecule type" value="Genomic_DNA"/>
</dbReference>
<dbReference type="InterPro" id="IPR002314">
    <property type="entry name" value="aa-tRNA-synt_IIb"/>
</dbReference>
<dbReference type="Pfam" id="PF03129">
    <property type="entry name" value="HGTP_anticodon"/>
    <property type="match status" value="1"/>
</dbReference>
<dbReference type="EC" id="6.1.1.15" evidence="4"/>
<dbReference type="SUPFAM" id="SSF52954">
    <property type="entry name" value="Class II aaRS ABD-related"/>
    <property type="match status" value="1"/>
</dbReference>